<evidence type="ECO:0000313" key="2">
    <source>
        <dbReference type="Proteomes" id="UP001060085"/>
    </source>
</evidence>
<gene>
    <name evidence="1" type="ORF">M9H77_06090</name>
</gene>
<reference evidence="2" key="1">
    <citation type="journal article" date="2023" name="Nat. Plants">
        <title>Single-cell RNA sequencing provides a high-resolution roadmap for understanding the multicellular compartmentation of specialized metabolism.</title>
        <authorList>
            <person name="Sun S."/>
            <person name="Shen X."/>
            <person name="Li Y."/>
            <person name="Li Y."/>
            <person name="Wang S."/>
            <person name="Li R."/>
            <person name="Zhang H."/>
            <person name="Shen G."/>
            <person name="Guo B."/>
            <person name="Wei J."/>
            <person name="Xu J."/>
            <person name="St-Pierre B."/>
            <person name="Chen S."/>
            <person name="Sun C."/>
        </authorList>
    </citation>
    <scope>NUCLEOTIDE SEQUENCE [LARGE SCALE GENOMIC DNA]</scope>
</reference>
<keyword evidence="2" id="KW-1185">Reference proteome</keyword>
<comment type="caution">
    <text evidence="1">The sequence shown here is derived from an EMBL/GenBank/DDBJ whole genome shotgun (WGS) entry which is preliminary data.</text>
</comment>
<dbReference type="EMBL" id="CM044702">
    <property type="protein sequence ID" value="KAI5675140.1"/>
    <property type="molecule type" value="Genomic_DNA"/>
</dbReference>
<organism evidence="1 2">
    <name type="scientific">Catharanthus roseus</name>
    <name type="common">Madagascar periwinkle</name>
    <name type="synonym">Vinca rosea</name>
    <dbReference type="NCBI Taxonomy" id="4058"/>
    <lineage>
        <taxon>Eukaryota</taxon>
        <taxon>Viridiplantae</taxon>
        <taxon>Streptophyta</taxon>
        <taxon>Embryophyta</taxon>
        <taxon>Tracheophyta</taxon>
        <taxon>Spermatophyta</taxon>
        <taxon>Magnoliopsida</taxon>
        <taxon>eudicotyledons</taxon>
        <taxon>Gunneridae</taxon>
        <taxon>Pentapetalae</taxon>
        <taxon>asterids</taxon>
        <taxon>lamiids</taxon>
        <taxon>Gentianales</taxon>
        <taxon>Apocynaceae</taxon>
        <taxon>Rauvolfioideae</taxon>
        <taxon>Vinceae</taxon>
        <taxon>Catharanthinae</taxon>
        <taxon>Catharanthus</taxon>
    </lineage>
</organism>
<proteinExistence type="predicted"/>
<name>A0ACC0BR30_CATRO</name>
<accession>A0ACC0BR30</accession>
<evidence type="ECO:0000313" key="1">
    <source>
        <dbReference type="EMBL" id="KAI5675140.1"/>
    </source>
</evidence>
<sequence>MDLTISLLCYLLMHGYPRALTHQSFNFYVRDIMEIKGSEQRAHAQAEVLRNALEEHGLELRVKAAKEAEAACKQRLAAAEAEIAELKSEVDASDRQVLELQEAIKIKDVESEAYICEIEVPKFLFSVSKRYYYNLVQLYGFIHTRTIGQAYEDMQMQNQRLLKQVTERDDYNIKACVEIAPSSCSEFSFLSSHLQLVSESVKGKQAQGVLFSEKQALAKQLQRAHSTLESLKVRIAQGEEQLKVHINEALSYIQEDRQLAGKVEISKWELADAEKELKWLKSALTASEKENEQIERKKAELLVELENERNARKKIQEEIAEWNNNIAEMTAESEEAEIQRLQEEIKDCKAILKCGVCFDRPKEVVIVKCYHLFCNPCIQRNLEIRHRKCPACGTAFGQNDVRFVKI</sequence>
<protein>
    <submittedName>
        <fullName evidence="1">Uncharacterized protein</fullName>
    </submittedName>
</protein>
<dbReference type="Proteomes" id="UP001060085">
    <property type="component" value="Linkage Group LG02"/>
</dbReference>